<protein>
    <submittedName>
        <fullName evidence="1">Uncharacterized protein</fullName>
    </submittedName>
</protein>
<sequence length="226" mass="24203">MGIVSEMEVRGIPPAPAFIEPHAPAQGGVAGDLSRVTHSATARFDGDAAPLRTRKGASVAGAASNDSVEVAYTELRKDWHAAANSESRWSSMRAVRVPASFNSLSEIEKRRCVQWIVDEAVGLNRNNFWKALMLTGALGPYYRGTISRRDYNDFSRMGSSAGADGTYIRGQMTSYGMVRDYYAAAMPATASVTEDQEDSAAVASVRSDTAAEGASFPAGVLIRSRL</sequence>
<name>A0A378YQ09_9BURK</name>
<dbReference type="Proteomes" id="UP000254573">
    <property type="component" value="Unassembled WGS sequence"/>
</dbReference>
<evidence type="ECO:0000313" key="1">
    <source>
        <dbReference type="EMBL" id="SUA78843.1"/>
    </source>
</evidence>
<dbReference type="EMBL" id="UGSG01000001">
    <property type="protein sequence ID" value="SUA78843.1"/>
    <property type="molecule type" value="Genomic_DNA"/>
</dbReference>
<dbReference type="AlphaFoldDB" id="A0A378YQ09"/>
<organism evidence="1 2">
    <name type="scientific">Pandoraea pnomenusa</name>
    <dbReference type="NCBI Taxonomy" id="93220"/>
    <lineage>
        <taxon>Bacteria</taxon>
        <taxon>Pseudomonadati</taxon>
        <taxon>Pseudomonadota</taxon>
        <taxon>Betaproteobacteria</taxon>
        <taxon>Burkholderiales</taxon>
        <taxon>Burkholderiaceae</taxon>
        <taxon>Pandoraea</taxon>
    </lineage>
</organism>
<reference evidence="1 2" key="1">
    <citation type="submission" date="2018-06" db="EMBL/GenBank/DDBJ databases">
        <authorList>
            <consortium name="Pathogen Informatics"/>
            <person name="Doyle S."/>
        </authorList>
    </citation>
    <scope>NUCLEOTIDE SEQUENCE [LARGE SCALE GENOMIC DNA]</scope>
    <source>
        <strain evidence="1 2">NCTC13160</strain>
    </source>
</reference>
<accession>A0A378YQ09</accession>
<gene>
    <name evidence="1" type="ORF">NCTC13160_02872</name>
</gene>
<proteinExistence type="predicted"/>
<dbReference type="KEGG" id="ppnm:LV28_14565"/>
<evidence type="ECO:0000313" key="2">
    <source>
        <dbReference type="Proteomes" id="UP000254573"/>
    </source>
</evidence>
<dbReference type="RefSeq" id="WP_058371714.1">
    <property type="nucleotide sequence ID" value="NZ_CP015371.1"/>
</dbReference>